<organism evidence="2 3">
    <name type="scientific">Pseudomonas fluorescens</name>
    <dbReference type="NCBI Taxonomy" id="294"/>
    <lineage>
        <taxon>Bacteria</taxon>
        <taxon>Pseudomonadati</taxon>
        <taxon>Pseudomonadota</taxon>
        <taxon>Gammaproteobacteria</taxon>
        <taxon>Pseudomonadales</taxon>
        <taxon>Pseudomonadaceae</taxon>
        <taxon>Pseudomonas</taxon>
    </lineage>
</organism>
<dbReference type="Pfam" id="PF14082">
    <property type="entry name" value="SduA_C"/>
    <property type="match status" value="1"/>
</dbReference>
<feature type="domain" description="Shedu protein SduA C-terminal" evidence="1">
    <location>
        <begin position="174"/>
        <end position="333"/>
    </location>
</feature>
<evidence type="ECO:0000313" key="3">
    <source>
        <dbReference type="Proteomes" id="UP000218643"/>
    </source>
</evidence>
<protein>
    <recommendedName>
        <fullName evidence="1">Shedu protein SduA C-terminal domain-containing protein</fullName>
    </recommendedName>
</protein>
<name>A0A854X7L2_PSEFL</name>
<dbReference type="AlphaFoldDB" id="A0A854X7L2"/>
<comment type="caution">
    <text evidence="2">The sequence shown here is derived from an EMBL/GenBank/DDBJ whole genome shotgun (WGS) entry which is preliminary data.</text>
</comment>
<dbReference type="EMBL" id="NXHE01000007">
    <property type="protein sequence ID" value="PCM50210.1"/>
    <property type="molecule type" value="Genomic_DNA"/>
</dbReference>
<dbReference type="Proteomes" id="UP000218643">
    <property type="component" value="Unassembled WGS sequence"/>
</dbReference>
<dbReference type="InterPro" id="IPR025359">
    <property type="entry name" value="SduA_C"/>
</dbReference>
<sequence length="342" mass="39145">MEMSDERFDEIWGSIQLAQDMRKARPADYDRLAIALSVKLSHSDFALDPKDSAEHLLKIVQEKIDERLEEVLGTDRSKENFAKQLELAPGFRFFMDVALRAKRKLNDLIQYIDEDEPDDFAIEFAEFVLEAIDEFNSVIVNGDVLPLLKRGVYASDIAMALDVWANKRVDEDGNEAFWHEELEKRKGVLERLLGGYAVFMQSEFHVGTTDIRGAGSKRADFAYLNKANNISLVEIKAPKTKLLGRKYRDTYPFSTDVSGAISQVLIQRNELMVNFYQKRNMAPMPFEVFAPRCFLIVGDLSSISDDRDKLMAFEVQRQAVSSHVSVVTFDELYEQFASFHQV</sequence>
<reference evidence="2 3" key="2">
    <citation type="submission" date="2017-10" db="EMBL/GenBank/DDBJ databases">
        <title>Rhizosphere-associated Pseudomonas modulate jasmonic acid/salicylic acid antagonism to induce systemic resistance to herbivores at the cost of susceptibility to pathogens.</title>
        <authorList>
            <person name="Haney C.H."/>
            <person name="Wiesmann C.L."/>
            <person name="Shapiro L.R."/>
            <person name="O'Sullivan L.R."/>
            <person name="Khorasani S."/>
            <person name="Melnyk R.A."/>
            <person name="Xiao L."/>
            <person name="Bush J."/>
            <person name="Carrillo J."/>
            <person name="Pierce N.E."/>
            <person name="Ausubel F.M."/>
        </authorList>
    </citation>
    <scope>NUCLEOTIDE SEQUENCE [LARGE SCALE GENOMIC DNA]</scope>
    <source>
        <strain evidence="2 3">CH229</strain>
    </source>
</reference>
<proteinExistence type="predicted"/>
<gene>
    <name evidence="2" type="ORF">CP335_08395</name>
</gene>
<evidence type="ECO:0000259" key="1">
    <source>
        <dbReference type="Pfam" id="PF14082"/>
    </source>
</evidence>
<dbReference type="RefSeq" id="WP_096795557.1">
    <property type="nucleotide sequence ID" value="NZ_NXHE01000007.1"/>
</dbReference>
<evidence type="ECO:0000313" key="2">
    <source>
        <dbReference type="EMBL" id="PCM50210.1"/>
    </source>
</evidence>
<accession>A0A854X7L2</accession>
<reference evidence="2 3" key="1">
    <citation type="submission" date="2017-09" db="EMBL/GenBank/DDBJ databases">
        <authorList>
            <person name="Haney C."/>
            <person name="Melnyk R."/>
        </authorList>
    </citation>
    <scope>NUCLEOTIDE SEQUENCE [LARGE SCALE GENOMIC DNA]</scope>
    <source>
        <strain evidence="2 3">CH229</strain>
    </source>
</reference>